<reference evidence="2 3" key="1">
    <citation type="submission" date="2019-05" db="EMBL/GenBank/DDBJ databases">
        <title>The metagenome of a microbial culture collection derived from dairy environment covers the genomic content of the human microbiome.</title>
        <authorList>
            <person name="Roder T."/>
            <person name="Wuthrich D."/>
            <person name="Sattari Z."/>
            <person name="Von Ah U."/>
            <person name="Bar C."/>
            <person name="Ronchi F."/>
            <person name="Macpherson A.J."/>
            <person name="Ganal-Vonarburg S.C."/>
            <person name="Bruggmann R."/>
            <person name="Vergeres G."/>
        </authorList>
    </citation>
    <scope>NUCLEOTIDE SEQUENCE [LARGE SCALE GENOMIC DNA]</scope>
    <source>
        <strain evidence="2 3">FAM 24235</strain>
    </source>
</reference>
<dbReference type="Gene3D" id="3.30.420.40">
    <property type="match status" value="2"/>
</dbReference>
<proteinExistence type="predicted"/>
<protein>
    <recommendedName>
        <fullName evidence="4">Pilus assembly protein PilM</fullName>
    </recommendedName>
</protein>
<gene>
    <name evidence="2" type="ORF">FEZ48_00855</name>
</gene>
<dbReference type="Gene3D" id="3.30.1490.300">
    <property type="match status" value="1"/>
</dbReference>
<feature type="compositionally biased region" description="Basic and acidic residues" evidence="1">
    <location>
        <begin position="328"/>
        <end position="337"/>
    </location>
</feature>
<accession>A0A5R9C7P1</accession>
<dbReference type="AlphaFoldDB" id="A0A5R9C7P1"/>
<dbReference type="Pfam" id="PF11104">
    <property type="entry name" value="PilM_2"/>
    <property type="match status" value="1"/>
</dbReference>
<dbReference type="Proteomes" id="UP000307201">
    <property type="component" value="Unassembled WGS sequence"/>
</dbReference>
<evidence type="ECO:0000313" key="2">
    <source>
        <dbReference type="EMBL" id="TLQ09333.1"/>
    </source>
</evidence>
<comment type="caution">
    <text evidence="2">The sequence shown here is derived from an EMBL/GenBank/DDBJ whole genome shotgun (WGS) entry which is preliminary data.</text>
</comment>
<sequence>MIFNKKPNLFLMFKDKSIFYMIYDEQKKQIVEHDQIILDQPVLIDGQLKNDTLVKKRLEFFVQEKKLKKAKVLFILPDHFSMIRKEEIPVQLEENEIENYLSLHLNSSIRLPFDSPPFFQILEKTAESQYLLLTAYPKEQVETYQGLIEGVQLQAYVADFSYLSVYRAFINSDKSFHSKEDHLLLIQWHPFDSSLSVFHDDIPQFHRHTNFTRVAQNWKQNSKGLWEWTGTEQELELVIDEQLNAIERFLDFYKFSIMNGEKMVTKVLLMGHYPKLDYLFKRLNERIDLKIKMLELPLDLDQIFAPLYGLISKKNHKDRLNKKTKTNSPEEDKRING</sequence>
<dbReference type="RefSeq" id="WP_138470463.1">
    <property type="nucleotide sequence ID" value="NZ_JBGQQG010000063.1"/>
</dbReference>
<evidence type="ECO:0000256" key="1">
    <source>
        <dbReference type="SAM" id="MobiDB-lite"/>
    </source>
</evidence>
<organism evidence="2 3">
    <name type="scientific">Marinilactibacillus psychrotolerans</name>
    <dbReference type="NCBI Taxonomy" id="191770"/>
    <lineage>
        <taxon>Bacteria</taxon>
        <taxon>Bacillati</taxon>
        <taxon>Bacillota</taxon>
        <taxon>Bacilli</taxon>
        <taxon>Lactobacillales</taxon>
        <taxon>Carnobacteriaceae</taxon>
        <taxon>Marinilactibacillus</taxon>
    </lineage>
</organism>
<feature type="region of interest" description="Disordered" evidence="1">
    <location>
        <begin position="318"/>
        <end position="337"/>
    </location>
</feature>
<name>A0A5R9C7P1_9LACT</name>
<evidence type="ECO:0008006" key="4">
    <source>
        <dbReference type="Google" id="ProtNLM"/>
    </source>
</evidence>
<dbReference type="InterPro" id="IPR005883">
    <property type="entry name" value="PilM"/>
</dbReference>
<dbReference type="OrthoDB" id="2690797at2"/>
<evidence type="ECO:0000313" key="3">
    <source>
        <dbReference type="Proteomes" id="UP000307201"/>
    </source>
</evidence>
<dbReference type="EMBL" id="VBTE01000002">
    <property type="protein sequence ID" value="TLQ09333.1"/>
    <property type="molecule type" value="Genomic_DNA"/>
</dbReference>